<reference evidence="2" key="1">
    <citation type="journal article" date="2015" name="Antimicrob. Agents Chemother.">
        <title>The Soil Microbiota Harbors a Diversity of Carbapenem-Hydrolyzing ?-Lactamases of Potential Clinical Relevance.</title>
        <authorList>
            <person name="Gudeta D.D."/>
            <person name="Bortolaia V."/>
            <person name="Amos G."/>
            <person name="Wellington E.M."/>
            <person name="Brandt K.K."/>
            <person name="Poirel L."/>
            <person name="Nielsen J.B."/>
            <person name="Westh H."/>
            <person name="Guardabassi L."/>
        </authorList>
    </citation>
    <scope>NUCLEOTIDE SEQUENCE</scope>
    <source>
        <strain evidence="2">Stok-2</strain>
    </source>
</reference>
<accession>A0A0C5L3B0</accession>
<name>A0A0C5L3B0_9FLAO</name>
<organism evidence="2">
    <name type="scientific">Chryseobacterium sp. Stok-2</name>
    <dbReference type="NCBI Taxonomy" id="1620219"/>
    <lineage>
        <taxon>Bacteria</taxon>
        <taxon>Pseudomonadati</taxon>
        <taxon>Bacteroidota</taxon>
        <taxon>Flavobacteriia</taxon>
        <taxon>Flavobacteriales</taxon>
        <taxon>Weeksellaceae</taxon>
        <taxon>Chryseobacterium group</taxon>
        <taxon>Chryseobacterium</taxon>
    </lineage>
</organism>
<evidence type="ECO:0000313" key="2">
    <source>
        <dbReference type="EMBL" id="AJP77086.1"/>
    </source>
</evidence>
<feature type="transmembrane region" description="Helical" evidence="1">
    <location>
        <begin position="66"/>
        <end position="93"/>
    </location>
</feature>
<sequence>MNFNKRILKLKRRERLSKFGFNKEIPPSKIFRRSNDLFWLILIASLVLLCYIYRTNNSDKAYETAMGVVVFSICVFGYFVKFILILFFPELILNEKGVKFFGRKLVNWKEIKKIKINYSGNSKLIFVITKNNSKKISEYLNLSNVEELRFFARSFMKKYRLKNLN</sequence>
<dbReference type="EMBL" id="KP109681">
    <property type="protein sequence ID" value="AJP77086.1"/>
    <property type="molecule type" value="Genomic_DNA"/>
</dbReference>
<proteinExistence type="predicted"/>
<dbReference type="AlphaFoldDB" id="A0A0C5L3B0"/>
<protein>
    <submittedName>
        <fullName evidence="2">Putative ABC transporter</fullName>
    </submittedName>
</protein>
<evidence type="ECO:0000256" key="1">
    <source>
        <dbReference type="SAM" id="Phobius"/>
    </source>
</evidence>
<keyword evidence="1" id="KW-1133">Transmembrane helix</keyword>
<keyword evidence="1" id="KW-0472">Membrane</keyword>
<keyword evidence="1" id="KW-0812">Transmembrane</keyword>
<feature type="transmembrane region" description="Helical" evidence="1">
    <location>
        <begin position="37"/>
        <end position="54"/>
    </location>
</feature>